<dbReference type="PRINTS" id="PR00385">
    <property type="entry name" value="P450"/>
</dbReference>
<keyword evidence="2 5" id="KW-0349">Heme</keyword>
<keyword evidence="3 5" id="KW-0479">Metal-binding</keyword>
<keyword evidence="6" id="KW-0503">Monooxygenase</keyword>
<dbReference type="InterPro" id="IPR002401">
    <property type="entry name" value="Cyt_P450_E_grp-I"/>
</dbReference>
<dbReference type="EMBL" id="JAULSO010000002">
    <property type="protein sequence ID" value="KAK3687924.1"/>
    <property type="molecule type" value="Genomic_DNA"/>
</dbReference>
<accession>A0AAE0X8D6</accession>
<dbReference type="InterPro" id="IPR017972">
    <property type="entry name" value="Cyt_P450_CS"/>
</dbReference>
<sequence length="584" mass="66609">MAIQWTTAAALVTASVVVYNVASLVRHIRAARRIGLPYVVLPMLETEIIAQLMTPILRKLYTDQLNDSNGWPRWCRFMIKDWSWEDRRRAHDEYGEVFLVVSPQGIICYSADAAMGWDVMNRRYDFTKPRDKYKILETYGPNVVTAEGSTYRFHLRMTAPSFADGTGVNDLVWQETARQTRLLMGNWAAKKHTKGLVEDVGAVTLGVISRAGFGKRVESVHEQSQDVPEGYEISFLTGLEIIARHILAILVFPSWFLDLTPWSHASSAKRQLEKYLRAMIRREKGSRPLETVEEGELGSQANLLDAIVEAAREDAKQQAKGDAKERKKGFTEDEVMGNLFIYLLAGYETTANSIYYGLLALAAWPEIQTRVIEEIDRVYEQAAAEGRSALTYKDDFPKLEYTFGFMYEVFRLYPSVVLITKMCQKPQNIQIRDEKTDTMRTHTLPAECRVYLSAPGVHYHPRYWKESEELKPERWLTDQYSHRGDDEVHRGKHVAAADKTRQMRGTLLTFSDGGRACLGRKFAQAEYMALFATLLRRYRVKFASGVDVKQAKIDLSNKCGGTLTLSPLPGFRLELELREEVAVQ</sequence>
<dbReference type="InterPro" id="IPR050121">
    <property type="entry name" value="Cytochrome_P450_monoxygenase"/>
</dbReference>
<dbReference type="InterPro" id="IPR036396">
    <property type="entry name" value="Cyt_P450_sf"/>
</dbReference>
<name>A0AAE0X8D6_9PEZI</name>
<keyword evidence="4 5" id="KW-0408">Iron</keyword>
<dbReference type="Proteomes" id="UP001270362">
    <property type="component" value="Unassembled WGS sequence"/>
</dbReference>
<dbReference type="GO" id="GO:0005506">
    <property type="term" value="F:iron ion binding"/>
    <property type="evidence" value="ECO:0007669"/>
    <property type="project" value="InterPro"/>
</dbReference>
<gene>
    <name evidence="7" type="ORF">B0T22DRAFT_527540</name>
</gene>
<reference evidence="7" key="1">
    <citation type="journal article" date="2023" name="Mol. Phylogenet. Evol.">
        <title>Genome-scale phylogeny and comparative genomics of the fungal order Sordariales.</title>
        <authorList>
            <person name="Hensen N."/>
            <person name="Bonometti L."/>
            <person name="Westerberg I."/>
            <person name="Brannstrom I.O."/>
            <person name="Guillou S."/>
            <person name="Cros-Aarteil S."/>
            <person name="Calhoun S."/>
            <person name="Haridas S."/>
            <person name="Kuo A."/>
            <person name="Mondo S."/>
            <person name="Pangilinan J."/>
            <person name="Riley R."/>
            <person name="LaButti K."/>
            <person name="Andreopoulos B."/>
            <person name="Lipzen A."/>
            <person name="Chen C."/>
            <person name="Yan M."/>
            <person name="Daum C."/>
            <person name="Ng V."/>
            <person name="Clum A."/>
            <person name="Steindorff A."/>
            <person name="Ohm R.A."/>
            <person name="Martin F."/>
            <person name="Silar P."/>
            <person name="Natvig D.O."/>
            <person name="Lalanne C."/>
            <person name="Gautier V."/>
            <person name="Ament-Velasquez S.L."/>
            <person name="Kruys A."/>
            <person name="Hutchinson M.I."/>
            <person name="Powell A.J."/>
            <person name="Barry K."/>
            <person name="Miller A.N."/>
            <person name="Grigoriev I.V."/>
            <person name="Debuchy R."/>
            <person name="Gladieux P."/>
            <person name="Hiltunen Thoren M."/>
            <person name="Johannesson H."/>
        </authorList>
    </citation>
    <scope>NUCLEOTIDE SEQUENCE</scope>
    <source>
        <strain evidence="7">CBS 314.62</strain>
    </source>
</reference>
<protein>
    <submittedName>
        <fullName evidence="7">Cytochrome P450 oxidoreductase</fullName>
    </submittedName>
</protein>
<comment type="caution">
    <text evidence="7">The sequence shown here is derived from an EMBL/GenBank/DDBJ whole genome shotgun (WGS) entry which is preliminary data.</text>
</comment>
<organism evidence="7 8">
    <name type="scientific">Podospora appendiculata</name>
    <dbReference type="NCBI Taxonomy" id="314037"/>
    <lineage>
        <taxon>Eukaryota</taxon>
        <taxon>Fungi</taxon>
        <taxon>Dikarya</taxon>
        <taxon>Ascomycota</taxon>
        <taxon>Pezizomycotina</taxon>
        <taxon>Sordariomycetes</taxon>
        <taxon>Sordariomycetidae</taxon>
        <taxon>Sordariales</taxon>
        <taxon>Podosporaceae</taxon>
        <taxon>Podospora</taxon>
    </lineage>
</organism>
<dbReference type="GO" id="GO:0016705">
    <property type="term" value="F:oxidoreductase activity, acting on paired donors, with incorporation or reduction of molecular oxygen"/>
    <property type="evidence" value="ECO:0007669"/>
    <property type="project" value="InterPro"/>
</dbReference>
<dbReference type="PRINTS" id="PR00463">
    <property type="entry name" value="EP450I"/>
</dbReference>
<evidence type="ECO:0000313" key="7">
    <source>
        <dbReference type="EMBL" id="KAK3687924.1"/>
    </source>
</evidence>
<dbReference type="GO" id="GO:0020037">
    <property type="term" value="F:heme binding"/>
    <property type="evidence" value="ECO:0007669"/>
    <property type="project" value="InterPro"/>
</dbReference>
<dbReference type="AlphaFoldDB" id="A0AAE0X8D6"/>
<dbReference type="SUPFAM" id="SSF48264">
    <property type="entry name" value="Cytochrome P450"/>
    <property type="match status" value="1"/>
</dbReference>
<evidence type="ECO:0000256" key="5">
    <source>
        <dbReference type="PIRSR" id="PIRSR602401-1"/>
    </source>
</evidence>
<evidence type="ECO:0000256" key="6">
    <source>
        <dbReference type="RuleBase" id="RU000461"/>
    </source>
</evidence>
<proteinExistence type="inferred from homology"/>
<reference evidence="7" key="2">
    <citation type="submission" date="2023-06" db="EMBL/GenBank/DDBJ databases">
        <authorList>
            <consortium name="Lawrence Berkeley National Laboratory"/>
            <person name="Haridas S."/>
            <person name="Hensen N."/>
            <person name="Bonometti L."/>
            <person name="Westerberg I."/>
            <person name="Brannstrom I.O."/>
            <person name="Guillou S."/>
            <person name="Cros-Aarteil S."/>
            <person name="Calhoun S."/>
            <person name="Kuo A."/>
            <person name="Mondo S."/>
            <person name="Pangilinan J."/>
            <person name="Riley R."/>
            <person name="Labutti K."/>
            <person name="Andreopoulos B."/>
            <person name="Lipzen A."/>
            <person name="Chen C."/>
            <person name="Yanf M."/>
            <person name="Daum C."/>
            <person name="Ng V."/>
            <person name="Clum A."/>
            <person name="Steindorff A."/>
            <person name="Ohm R."/>
            <person name="Martin F."/>
            <person name="Silar P."/>
            <person name="Natvig D."/>
            <person name="Lalanne C."/>
            <person name="Gautier V."/>
            <person name="Ament-Velasquez S.L."/>
            <person name="Kruys A."/>
            <person name="Hutchinson M.I."/>
            <person name="Powell A.J."/>
            <person name="Barry K."/>
            <person name="Miller A.N."/>
            <person name="Grigoriev I.V."/>
            <person name="Debuchy R."/>
            <person name="Gladieux P."/>
            <person name="Thoren M.H."/>
            <person name="Johannesson H."/>
        </authorList>
    </citation>
    <scope>NUCLEOTIDE SEQUENCE</scope>
    <source>
        <strain evidence="7">CBS 314.62</strain>
    </source>
</reference>
<evidence type="ECO:0000256" key="4">
    <source>
        <dbReference type="ARBA" id="ARBA00023004"/>
    </source>
</evidence>
<evidence type="ECO:0000313" key="8">
    <source>
        <dbReference type="Proteomes" id="UP001270362"/>
    </source>
</evidence>
<dbReference type="GO" id="GO:0004497">
    <property type="term" value="F:monooxygenase activity"/>
    <property type="evidence" value="ECO:0007669"/>
    <property type="project" value="UniProtKB-KW"/>
</dbReference>
<dbReference type="PROSITE" id="PS00086">
    <property type="entry name" value="CYTOCHROME_P450"/>
    <property type="match status" value="1"/>
</dbReference>
<evidence type="ECO:0000256" key="2">
    <source>
        <dbReference type="ARBA" id="ARBA00022617"/>
    </source>
</evidence>
<comment type="similarity">
    <text evidence="6">Belongs to the cytochrome P450 family.</text>
</comment>
<evidence type="ECO:0000256" key="3">
    <source>
        <dbReference type="ARBA" id="ARBA00022723"/>
    </source>
</evidence>
<feature type="binding site" description="axial binding residue" evidence="5">
    <location>
        <position position="517"/>
    </location>
    <ligand>
        <name>heme</name>
        <dbReference type="ChEBI" id="CHEBI:30413"/>
    </ligand>
    <ligandPart>
        <name>Fe</name>
        <dbReference type="ChEBI" id="CHEBI:18248"/>
    </ligandPart>
</feature>
<keyword evidence="6" id="KW-0560">Oxidoreductase</keyword>
<comment type="cofactor">
    <cofactor evidence="1 5">
        <name>heme</name>
        <dbReference type="ChEBI" id="CHEBI:30413"/>
    </cofactor>
</comment>
<keyword evidence="8" id="KW-1185">Reference proteome</keyword>
<dbReference type="PANTHER" id="PTHR24305:SF223">
    <property type="entry name" value="CYTOCHROME P450-DIT2"/>
    <property type="match status" value="1"/>
</dbReference>
<evidence type="ECO:0000256" key="1">
    <source>
        <dbReference type="ARBA" id="ARBA00001971"/>
    </source>
</evidence>
<dbReference type="InterPro" id="IPR001128">
    <property type="entry name" value="Cyt_P450"/>
</dbReference>
<dbReference type="Gene3D" id="1.10.630.10">
    <property type="entry name" value="Cytochrome P450"/>
    <property type="match status" value="1"/>
</dbReference>
<dbReference type="PANTHER" id="PTHR24305">
    <property type="entry name" value="CYTOCHROME P450"/>
    <property type="match status" value="1"/>
</dbReference>
<dbReference type="Pfam" id="PF00067">
    <property type="entry name" value="p450"/>
    <property type="match status" value="1"/>
</dbReference>